<accession>A0A199UKJ8</accession>
<dbReference type="PANTHER" id="PTHR33710:SF71">
    <property type="entry name" value="ENDONUCLEASE_EXONUCLEASE_PHOSPHATASE DOMAIN-CONTAINING PROTEIN"/>
    <property type="match status" value="1"/>
</dbReference>
<name>A0A199UKJ8_ANACO</name>
<reference evidence="3 4" key="1">
    <citation type="journal article" date="2016" name="DNA Res.">
        <title>The draft genome of MD-2 pineapple using hybrid error correction of long reads.</title>
        <authorList>
            <person name="Redwan R.M."/>
            <person name="Saidin A."/>
            <person name="Kumar S.V."/>
        </authorList>
    </citation>
    <scope>NUCLEOTIDE SEQUENCE [LARGE SCALE GENOMIC DNA]</scope>
    <source>
        <strain evidence="4">cv. MD2</strain>
        <tissue evidence="3">Leaf</tissue>
    </source>
</reference>
<organism evidence="3 4">
    <name type="scientific">Ananas comosus</name>
    <name type="common">Pineapple</name>
    <name type="synonym">Ananas ananas</name>
    <dbReference type="NCBI Taxonomy" id="4615"/>
    <lineage>
        <taxon>Eukaryota</taxon>
        <taxon>Viridiplantae</taxon>
        <taxon>Streptophyta</taxon>
        <taxon>Embryophyta</taxon>
        <taxon>Tracheophyta</taxon>
        <taxon>Spermatophyta</taxon>
        <taxon>Magnoliopsida</taxon>
        <taxon>Liliopsida</taxon>
        <taxon>Poales</taxon>
        <taxon>Bromeliaceae</taxon>
        <taxon>Bromelioideae</taxon>
        <taxon>Ananas</taxon>
    </lineage>
</organism>
<dbReference type="SUPFAM" id="SSF57756">
    <property type="entry name" value="Retrovirus zinc finger-like domains"/>
    <property type="match status" value="1"/>
</dbReference>
<dbReference type="Gene3D" id="3.60.10.10">
    <property type="entry name" value="Endonuclease/exonuclease/phosphatase"/>
    <property type="match status" value="1"/>
</dbReference>
<comment type="caution">
    <text evidence="3">The sequence shown here is derived from an EMBL/GenBank/DDBJ whole genome shotgun (WGS) entry which is preliminary data.</text>
</comment>
<feature type="domain" description="CCHC-type" evidence="2">
    <location>
        <begin position="199"/>
        <end position="215"/>
    </location>
</feature>
<feature type="region of interest" description="Disordered" evidence="1">
    <location>
        <begin position="163"/>
        <end position="191"/>
    </location>
</feature>
<dbReference type="InterPro" id="IPR036691">
    <property type="entry name" value="Endo/exonu/phosph_ase_sf"/>
</dbReference>
<evidence type="ECO:0000313" key="3">
    <source>
        <dbReference type="EMBL" id="OAY65254.1"/>
    </source>
</evidence>
<dbReference type="Proteomes" id="UP000092600">
    <property type="component" value="Unassembled WGS sequence"/>
</dbReference>
<feature type="domain" description="CCHC-type" evidence="2">
    <location>
        <begin position="218"/>
        <end position="234"/>
    </location>
</feature>
<gene>
    <name evidence="3" type="ORF">ACMD2_16588</name>
</gene>
<proteinExistence type="predicted"/>
<dbReference type="PANTHER" id="PTHR33710">
    <property type="entry name" value="BNAC02G09200D PROTEIN"/>
    <property type="match status" value="1"/>
</dbReference>
<dbReference type="InterPro" id="IPR001878">
    <property type="entry name" value="Znf_CCHC"/>
</dbReference>
<feature type="compositionally biased region" description="Acidic residues" evidence="1">
    <location>
        <begin position="489"/>
        <end position="498"/>
    </location>
</feature>
<dbReference type="GO" id="GO:0003676">
    <property type="term" value="F:nucleic acid binding"/>
    <property type="evidence" value="ECO:0007669"/>
    <property type="project" value="InterPro"/>
</dbReference>
<feature type="region of interest" description="Disordered" evidence="1">
    <location>
        <begin position="115"/>
        <end position="137"/>
    </location>
</feature>
<dbReference type="InterPro" id="IPR036875">
    <property type="entry name" value="Znf_CCHC_sf"/>
</dbReference>
<dbReference type="SMART" id="SM00343">
    <property type="entry name" value="ZnF_C2HC"/>
    <property type="match status" value="2"/>
</dbReference>
<dbReference type="Gene3D" id="4.10.60.10">
    <property type="entry name" value="Zinc finger, CCHC-type"/>
    <property type="match status" value="1"/>
</dbReference>
<dbReference type="GO" id="GO:0008270">
    <property type="term" value="F:zinc ion binding"/>
    <property type="evidence" value="ECO:0007669"/>
    <property type="project" value="InterPro"/>
</dbReference>
<dbReference type="SUPFAM" id="SSF56219">
    <property type="entry name" value="DNase I-like"/>
    <property type="match status" value="1"/>
</dbReference>
<dbReference type="AlphaFoldDB" id="A0A199UKJ8"/>
<evidence type="ECO:0000259" key="2">
    <source>
        <dbReference type="SMART" id="SM00343"/>
    </source>
</evidence>
<feature type="compositionally biased region" description="Polar residues" evidence="1">
    <location>
        <begin position="170"/>
        <end position="185"/>
    </location>
</feature>
<feature type="region of interest" description="Disordered" evidence="1">
    <location>
        <begin position="450"/>
        <end position="498"/>
    </location>
</feature>
<dbReference type="EMBL" id="LSRQ01007110">
    <property type="protein sequence ID" value="OAY65254.1"/>
    <property type="molecule type" value="Genomic_DNA"/>
</dbReference>
<feature type="region of interest" description="Disordered" evidence="1">
    <location>
        <begin position="1"/>
        <end position="55"/>
    </location>
</feature>
<evidence type="ECO:0000313" key="4">
    <source>
        <dbReference type="Proteomes" id="UP000092600"/>
    </source>
</evidence>
<sequence>MLKEKRKPSQHGCGANIGEGPKRSDSNFSNRRRRFEVGETSSNRSDEGGQEAITSCRRVTAWSGVGKGKKISKRIVWGDEVGGNLLKFSKGNEEVEGILPASGKDNTRDRKETFYDDLDRSKSRGSPGALRGGVTGRGEDGSTYCSSLNKGSFKDVLMRRSPLIYPAPNPQQSNLHAPPSQSSRGCSRGRNPPHRPAKRCFRCLASDHLVATCRDPVRCFRCKKTGHRAHFCIRKAGAIAGRMNRAANLRGRPPRAKVFVPYTDEYLRRVELRRNAILADVIQPANLGPDPISTIKTALASRFAGYKEDFAVARYRERDFAIFLPEWVPAAVLIRREVLTLNDFWIRCWPWGRNRDARPHRVQYKAWIRLINLPFEIWTVARVAALISGFGRFIKADEETKAMTNFRAFRCQIALDSIYNIPQNLSVIIGEELFPVMVHLERWERIVEGGAAAPPAPPPAPPENGGDNAHEEGNNQNQPQRDDRGEAFDHEDEDMEDAPGELEEVDPHLHTHRALWVSSATRASHRTGSALMLQGTCGRRRTPSSAHQTGSVATLCVTGGRRCWVATGRRGSDFDATGALGSRLVKTWSNVASGQSMPSLPSLPVPIASGGQLAFLPKCQARESETPEAVFAPLGQLSSPEPIKLGQLSSPEPIKLFLASCCSPFILSVQIPLDGSQVGLSLLLVSGPTLHFSAWPTSPSCLARWVVRTGSQALGPTRPPGPDHRGVLLWTHGGATGSASIPAQTLLFGGVGGATPDFGPTPAHEQLEVVTPLSEAIFDPPSLGPSLSATTFGLPAPSPPPSIGNEANLVIAPCLMFDPETDLVAHGANQNAADTTGCTKRGSAPGALVLSRKYSLTLHLTQLASGKSFFITNVYGPPTWEGKEEFCSELLSLCSSCPSEWVICGDFNFTKSQSERKGKPWSSKAMTMFSDLINKLAVMDLPLSNQNFTWSNMQQRPTLAKLDRFLISTEWDQSFPFSKRADLKSNLLQILEEEEILWNTRAKQRWLKEGDGNTKFFHAFANGRKRSNTIVAIEDDSGQQITNEELKRSYFYQSFKQLFLDARRVRLAHSKR</sequence>
<protein>
    <recommendedName>
        <fullName evidence="2">CCHC-type domain-containing protein</fullName>
    </recommendedName>
</protein>
<evidence type="ECO:0000256" key="1">
    <source>
        <dbReference type="SAM" id="MobiDB-lite"/>
    </source>
</evidence>